<dbReference type="HOGENOM" id="CLU_049801_0_0_1"/>
<dbReference type="Proteomes" id="UP000001070">
    <property type="component" value="Unassembled WGS sequence"/>
</dbReference>
<dbReference type="InParanoid" id="B4IWL9"/>
<evidence type="ECO:0000313" key="11">
    <source>
        <dbReference type="EMBL" id="EDV96245.1"/>
    </source>
</evidence>
<feature type="domain" description="Letm1 RBD" evidence="10">
    <location>
        <begin position="276"/>
        <end position="460"/>
    </location>
</feature>
<dbReference type="GO" id="GO:0030003">
    <property type="term" value="P:intracellular monoatomic cation homeostasis"/>
    <property type="evidence" value="ECO:0007669"/>
    <property type="project" value="TreeGrafter"/>
</dbReference>
<reference evidence="11 12" key="1">
    <citation type="journal article" date="2007" name="Nature">
        <title>Evolution of genes and genomes on the Drosophila phylogeny.</title>
        <authorList>
            <consortium name="Drosophila 12 Genomes Consortium"/>
            <person name="Clark A.G."/>
            <person name="Eisen M.B."/>
            <person name="Smith D.R."/>
            <person name="Bergman C.M."/>
            <person name="Oliver B."/>
            <person name="Markow T.A."/>
            <person name="Kaufman T.C."/>
            <person name="Kellis M."/>
            <person name="Gelbart W."/>
            <person name="Iyer V.N."/>
            <person name="Pollard D.A."/>
            <person name="Sackton T.B."/>
            <person name="Larracuente A.M."/>
            <person name="Singh N.D."/>
            <person name="Abad J.P."/>
            <person name="Abt D.N."/>
            <person name="Adryan B."/>
            <person name="Aguade M."/>
            <person name="Akashi H."/>
            <person name="Anderson W.W."/>
            <person name="Aquadro C.F."/>
            <person name="Ardell D.H."/>
            <person name="Arguello R."/>
            <person name="Artieri C.G."/>
            <person name="Barbash D.A."/>
            <person name="Barker D."/>
            <person name="Barsanti P."/>
            <person name="Batterham P."/>
            <person name="Batzoglou S."/>
            <person name="Begun D."/>
            <person name="Bhutkar A."/>
            <person name="Blanco E."/>
            <person name="Bosak S.A."/>
            <person name="Bradley R.K."/>
            <person name="Brand A.D."/>
            <person name="Brent M.R."/>
            <person name="Brooks A.N."/>
            <person name="Brown R.H."/>
            <person name="Butlin R.K."/>
            <person name="Caggese C."/>
            <person name="Calvi B.R."/>
            <person name="Bernardo de Carvalho A."/>
            <person name="Caspi A."/>
            <person name="Castrezana S."/>
            <person name="Celniker S.E."/>
            <person name="Chang J.L."/>
            <person name="Chapple C."/>
            <person name="Chatterji S."/>
            <person name="Chinwalla A."/>
            <person name="Civetta A."/>
            <person name="Clifton S.W."/>
            <person name="Comeron J.M."/>
            <person name="Costello J.C."/>
            <person name="Coyne J.A."/>
            <person name="Daub J."/>
            <person name="David R.G."/>
            <person name="Delcher A.L."/>
            <person name="Delehaunty K."/>
            <person name="Do C.B."/>
            <person name="Ebling H."/>
            <person name="Edwards K."/>
            <person name="Eickbush T."/>
            <person name="Evans J.D."/>
            <person name="Filipski A."/>
            <person name="Findeiss S."/>
            <person name="Freyhult E."/>
            <person name="Fulton L."/>
            <person name="Fulton R."/>
            <person name="Garcia A.C."/>
            <person name="Gardiner A."/>
            <person name="Garfield D.A."/>
            <person name="Garvin B.E."/>
            <person name="Gibson G."/>
            <person name="Gilbert D."/>
            <person name="Gnerre S."/>
            <person name="Godfrey J."/>
            <person name="Good R."/>
            <person name="Gotea V."/>
            <person name="Gravely B."/>
            <person name="Greenberg A.J."/>
            <person name="Griffiths-Jones S."/>
            <person name="Gross S."/>
            <person name="Guigo R."/>
            <person name="Gustafson E.A."/>
            <person name="Haerty W."/>
            <person name="Hahn M.W."/>
            <person name="Halligan D.L."/>
            <person name="Halpern A.L."/>
            <person name="Halter G.M."/>
            <person name="Han M.V."/>
            <person name="Heger A."/>
            <person name="Hillier L."/>
            <person name="Hinrichs A.S."/>
            <person name="Holmes I."/>
            <person name="Hoskins R.A."/>
            <person name="Hubisz M.J."/>
            <person name="Hultmark D."/>
            <person name="Huntley M.A."/>
            <person name="Jaffe D.B."/>
            <person name="Jagadeeshan S."/>
            <person name="Jeck W.R."/>
            <person name="Johnson J."/>
            <person name="Jones C.D."/>
            <person name="Jordan W.C."/>
            <person name="Karpen G.H."/>
            <person name="Kataoka E."/>
            <person name="Keightley P.D."/>
            <person name="Kheradpour P."/>
            <person name="Kirkness E.F."/>
            <person name="Koerich L.B."/>
            <person name="Kristiansen K."/>
            <person name="Kudrna D."/>
            <person name="Kulathinal R.J."/>
            <person name="Kumar S."/>
            <person name="Kwok R."/>
            <person name="Lander E."/>
            <person name="Langley C.H."/>
            <person name="Lapoint R."/>
            <person name="Lazzaro B.P."/>
            <person name="Lee S.J."/>
            <person name="Levesque L."/>
            <person name="Li R."/>
            <person name="Lin C.F."/>
            <person name="Lin M.F."/>
            <person name="Lindblad-Toh K."/>
            <person name="Llopart A."/>
            <person name="Long M."/>
            <person name="Low L."/>
            <person name="Lozovsky E."/>
            <person name="Lu J."/>
            <person name="Luo M."/>
            <person name="Machado C.A."/>
            <person name="Makalowski W."/>
            <person name="Marzo M."/>
            <person name="Matsuda M."/>
            <person name="Matzkin L."/>
            <person name="McAllister B."/>
            <person name="McBride C.S."/>
            <person name="McKernan B."/>
            <person name="McKernan K."/>
            <person name="Mendez-Lago M."/>
            <person name="Minx P."/>
            <person name="Mollenhauer M.U."/>
            <person name="Montooth K."/>
            <person name="Mount S.M."/>
            <person name="Mu X."/>
            <person name="Myers E."/>
            <person name="Negre B."/>
            <person name="Newfeld S."/>
            <person name="Nielsen R."/>
            <person name="Noor M.A."/>
            <person name="O'Grady P."/>
            <person name="Pachter L."/>
            <person name="Papaceit M."/>
            <person name="Parisi M.J."/>
            <person name="Parisi M."/>
            <person name="Parts L."/>
            <person name="Pedersen J.S."/>
            <person name="Pesole G."/>
            <person name="Phillippy A.M."/>
            <person name="Ponting C.P."/>
            <person name="Pop M."/>
            <person name="Porcelli D."/>
            <person name="Powell J.R."/>
            <person name="Prohaska S."/>
            <person name="Pruitt K."/>
            <person name="Puig M."/>
            <person name="Quesneville H."/>
            <person name="Ram K.R."/>
            <person name="Rand D."/>
            <person name="Rasmussen M.D."/>
            <person name="Reed L.K."/>
            <person name="Reenan R."/>
            <person name="Reily A."/>
            <person name="Remington K.A."/>
            <person name="Rieger T.T."/>
            <person name="Ritchie M.G."/>
            <person name="Robin C."/>
            <person name="Rogers Y.H."/>
            <person name="Rohde C."/>
            <person name="Rozas J."/>
            <person name="Rubenfield M.J."/>
            <person name="Ruiz A."/>
            <person name="Russo S."/>
            <person name="Salzberg S.L."/>
            <person name="Sanchez-Gracia A."/>
            <person name="Saranga D.J."/>
            <person name="Sato H."/>
            <person name="Schaeffer S.W."/>
            <person name="Schatz M.C."/>
            <person name="Schlenke T."/>
            <person name="Schwartz R."/>
            <person name="Segarra C."/>
            <person name="Singh R.S."/>
            <person name="Sirot L."/>
            <person name="Sirota M."/>
            <person name="Sisneros N.B."/>
            <person name="Smith C.D."/>
            <person name="Smith T.F."/>
            <person name="Spieth J."/>
            <person name="Stage D.E."/>
            <person name="Stark A."/>
            <person name="Stephan W."/>
            <person name="Strausberg R.L."/>
            <person name="Strempel S."/>
            <person name="Sturgill D."/>
            <person name="Sutton G."/>
            <person name="Sutton G.G."/>
            <person name="Tao W."/>
            <person name="Teichmann S."/>
            <person name="Tobari Y.N."/>
            <person name="Tomimura Y."/>
            <person name="Tsolas J.M."/>
            <person name="Valente V.L."/>
            <person name="Venter E."/>
            <person name="Venter J.C."/>
            <person name="Vicario S."/>
            <person name="Vieira F.G."/>
            <person name="Vilella A.J."/>
            <person name="Villasante A."/>
            <person name="Walenz B."/>
            <person name="Wang J."/>
            <person name="Wasserman M."/>
            <person name="Watts T."/>
            <person name="Wilson D."/>
            <person name="Wilson R.K."/>
            <person name="Wing R.A."/>
            <person name="Wolfner M.F."/>
            <person name="Wong A."/>
            <person name="Wong G.K."/>
            <person name="Wu C.I."/>
            <person name="Wu G."/>
            <person name="Yamamoto D."/>
            <person name="Yang H.P."/>
            <person name="Yang S.P."/>
            <person name="Yorke J.A."/>
            <person name="Yoshida K."/>
            <person name="Zdobnov E."/>
            <person name="Zhang P."/>
            <person name="Zhang Y."/>
            <person name="Zimin A.V."/>
            <person name="Baldwin J."/>
            <person name="Abdouelleil A."/>
            <person name="Abdulkadir J."/>
            <person name="Abebe A."/>
            <person name="Abera B."/>
            <person name="Abreu J."/>
            <person name="Acer S.C."/>
            <person name="Aftuck L."/>
            <person name="Alexander A."/>
            <person name="An P."/>
            <person name="Anderson E."/>
            <person name="Anderson S."/>
            <person name="Arachi H."/>
            <person name="Azer M."/>
            <person name="Bachantsang P."/>
            <person name="Barry A."/>
            <person name="Bayul T."/>
            <person name="Berlin A."/>
            <person name="Bessette D."/>
            <person name="Bloom T."/>
            <person name="Blye J."/>
            <person name="Boguslavskiy L."/>
            <person name="Bonnet C."/>
            <person name="Boukhgalter B."/>
            <person name="Bourzgui I."/>
            <person name="Brown A."/>
            <person name="Cahill P."/>
            <person name="Channer S."/>
            <person name="Cheshatsang Y."/>
            <person name="Chuda L."/>
            <person name="Citroen M."/>
            <person name="Collymore A."/>
            <person name="Cooke P."/>
            <person name="Costello M."/>
            <person name="D'Aco K."/>
            <person name="Daza R."/>
            <person name="De Haan G."/>
            <person name="DeGray S."/>
            <person name="DeMaso C."/>
            <person name="Dhargay N."/>
            <person name="Dooley K."/>
            <person name="Dooley E."/>
            <person name="Doricent M."/>
            <person name="Dorje P."/>
            <person name="Dorjee K."/>
            <person name="Dupes A."/>
            <person name="Elong R."/>
            <person name="Falk J."/>
            <person name="Farina A."/>
            <person name="Faro S."/>
            <person name="Ferguson D."/>
            <person name="Fisher S."/>
            <person name="Foley C.D."/>
            <person name="Franke A."/>
            <person name="Friedrich D."/>
            <person name="Gadbois L."/>
            <person name="Gearin G."/>
            <person name="Gearin C.R."/>
            <person name="Giannoukos G."/>
            <person name="Goode T."/>
            <person name="Graham J."/>
            <person name="Grandbois E."/>
            <person name="Grewal S."/>
            <person name="Gyaltsen K."/>
            <person name="Hafez N."/>
            <person name="Hagos B."/>
            <person name="Hall J."/>
            <person name="Henson C."/>
            <person name="Hollinger A."/>
            <person name="Honan T."/>
            <person name="Huard M.D."/>
            <person name="Hughes L."/>
            <person name="Hurhula B."/>
            <person name="Husby M.E."/>
            <person name="Kamat A."/>
            <person name="Kanga B."/>
            <person name="Kashin S."/>
            <person name="Khazanovich D."/>
            <person name="Kisner P."/>
            <person name="Lance K."/>
            <person name="Lara M."/>
            <person name="Lee W."/>
            <person name="Lennon N."/>
            <person name="Letendre F."/>
            <person name="LeVine R."/>
            <person name="Lipovsky A."/>
            <person name="Liu X."/>
            <person name="Liu J."/>
            <person name="Liu S."/>
            <person name="Lokyitsang T."/>
            <person name="Lokyitsang Y."/>
            <person name="Lubonja R."/>
            <person name="Lui A."/>
            <person name="MacDonald P."/>
            <person name="Magnisalis V."/>
            <person name="Maru K."/>
            <person name="Matthews C."/>
            <person name="McCusker W."/>
            <person name="McDonough S."/>
            <person name="Mehta T."/>
            <person name="Meldrim J."/>
            <person name="Meneus L."/>
            <person name="Mihai O."/>
            <person name="Mihalev A."/>
            <person name="Mihova T."/>
            <person name="Mittelman R."/>
            <person name="Mlenga V."/>
            <person name="Montmayeur A."/>
            <person name="Mulrain L."/>
            <person name="Navidi A."/>
            <person name="Naylor J."/>
            <person name="Negash T."/>
            <person name="Nguyen T."/>
            <person name="Nguyen N."/>
            <person name="Nicol R."/>
            <person name="Norbu C."/>
            <person name="Norbu N."/>
            <person name="Novod N."/>
            <person name="O'Neill B."/>
            <person name="Osman S."/>
            <person name="Markiewicz E."/>
            <person name="Oyono O.L."/>
            <person name="Patti C."/>
            <person name="Phunkhang P."/>
            <person name="Pierre F."/>
            <person name="Priest M."/>
            <person name="Raghuraman S."/>
            <person name="Rege F."/>
            <person name="Reyes R."/>
            <person name="Rise C."/>
            <person name="Rogov P."/>
            <person name="Ross K."/>
            <person name="Ryan E."/>
            <person name="Settipalli S."/>
            <person name="Shea T."/>
            <person name="Sherpa N."/>
            <person name="Shi L."/>
            <person name="Shih D."/>
            <person name="Sparrow T."/>
            <person name="Spaulding J."/>
            <person name="Stalker J."/>
            <person name="Stange-Thomann N."/>
            <person name="Stavropoulos S."/>
            <person name="Stone C."/>
            <person name="Strader C."/>
            <person name="Tesfaye S."/>
            <person name="Thomson T."/>
            <person name="Thoulutsang Y."/>
            <person name="Thoulutsang D."/>
            <person name="Topham K."/>
            <person name="Topping I."/>
            <person name="Tsamla T."/>
            <person name="Vassiliev H."/>
            <person name="Vo A."/>
            <person name="Wangchuk T."/>
            <person name="Wangdi T."/>
            <person name="Weiand M."/>
            <person name="Wilkinson J."/>
            <person name="Wilson A."/>
            <person name="Yadav S."/>
            <person name="Young G."/>
            <person name="Yu Q."/>
            <person name="Zembek L."/>
            <person name="Zhong D."/>
            <person name="Zimmer A."/>
            <person name="Zwirko Z."/>
            <person name="Jaffe D.B."/>
            <person name="Alvarez P."/>
            <person name="Brockman W."/>
            <person name="Butler J."/>
            <person name="Chin C."/>
            <person name="Gnerre S."/>
            <person name="Grabherr M."/>
            <person name="Kleber M."/>
            <person name="Mauceli E."/>
            <person name="MacCallum I."/>
        </authorList>
    </citation>
    <scope>NUCLEOTIDE SEQUENCE [LARGE SCALE GENOMIC DNA]</scope>
    <source>
        <strain evidence="12">Tucson 15287-2541.00</strain>
    </source>
</reference>
<evidence type="ECO:0000259" key="10">
    <source>
        <dbReference type="PROSITE" id="PS51758"/>
    </source>
</evidence>
<dbReference type="KEGG" id="dgr:6557090"/>
<dbReference type="Pfam" id="PF07766">
    <property type="entry name" value="LETM1_RBD"/>
    <property type="match status" value="1"/>
</dbReference>
<keyword evidence="4 9" id="KW-1133">Transmembrane helix</keyword>
<evidence type="ECO:0000256" key="6">
    <source>
        <dbReference type="ARBA" id="ARBA00023136"/>
    </source>
</evidence>
<dbReference type="PROSITE" id="PS51758">
    <property type="entry name" value="LETM1_RBD"/>
    <property type="match status" value="1"/>
</dbReference>
<dbReference type="GO" id="GO:0005743">
    <property type="term" value="C:mitochondrial inner membrane"/>
    <property type="evidence" value="ECO:0007669"/>
    <property type="project" value="UniProtKB-SubCell"/>
</dbReference>
<dbReference type="PANTHER" id="PTHR14009:SF13">
    <property type="entry name" value="LETM1 DOMAIN-CONTAINING PROTEIN 1"/>
    <property type="match status" value="1"/>
</dbReference>
<feature type="compositionally biased region" description="Polar residues" evidence="8">
    <location>
        <begin position="51"/>
        <end position="61"/>
    </location>
</feature>
<comment type="subcellular location">
    <subcellularLocation>
        <location evidence="1">Mitochondrion inner membrane</location>
        <topology evidence="1">Single-pass membrane protein</topology>
    </subcellularLocation>
</comment>
<dbReference type="STRING" id="7222.B4IWL9"/>
<dbReference type="EMBL" id="CH916366">
    <property type="protein sequence ID" value="EDV96245.1"/>
    <property type="molecule type" value="Genomic_DNA"/>
</dbReference>
<dbReference type="OMA" id="HEDMMEY"/>
<keyword evidence="12" id="KW-1185">Reference proteome</keyword>
<dbReference type="InterPro" id="IPR033122">
    <property type="entry name" value="LETM1-like_RBD"/>
</dbReference>
<evidence type="ECO:0000256" key="9">
    <source>
        <dbReference type="SAM" id="Phobius"/>
    </source>
</evidence>
<evidence type="ECO:0000256" key="1">
    <source>
        <dbReference type="ARBA" id="ARBA00004434"/>
    </source>
</evidence>
<dbReference type="PANTHER" id="PTHR14009">
    <property type="entry name" value="LEUCINE ZIPPER-EF-HAND CONTAINING TRANSMEMBRANE PROTEIN"/>
    <property type="match status" value="1"/>
</dbReference>
<dbReference type="OrthoDB" id="73691at2759"/>
<feature type="transmembrane region" description="Helical" evidence="9">
    <location>
        <begin position="232"/>
        <end position="255"/>
    </location>
</feature>
<protein>
    <submittedName>
        <fullName evidence="11">GH16148</fullName>
    </submittedName>
</protein>
<feature type="compositionally biased region" description="Basic and acidic residues" evidence="8">
    <location>
        <begin position="118"/>
        <end position="143"/>
    </location>
</feature>
<dbReference type="AlphaFoldDB" id="B4IWL9"/>
<keyword evidence="2 9" id="KW-0812">Transmembrane</keyword>
<dbReference type="FunCoup" id="B4IWL9">
    <property type="interactions" value="1677"/>
</dbReference>
<dbReference type="GO" id="GO:0043022">
    <property type="term" value="F:ribosome binding"/>
    <property type="evidence" value="ECO:0007669"/>
    <property type="project" value="InterPro"/>
</dbReference>
<organism evidence="12">
    <name type="scientific">Drosophila grimshawi</name>
    <name type="common">Hawaiian fruit fly</name>
    <name type="synonym">Idiomyia grimshawi</name>
    <dbReference type="NCBI Taxonomy" id="7222"/>
    <lineage>
        <taxon>Eukaryota</taxon>
        <taxon>Metazoa</taxon>
        <taxon>Ecdysozoa</taxon>
        <taxon>Arthropoda</taxon>
        <taxon>Hexapoda</taxon>
        <taxon>Insecta</taxon>
        <taxon>Pterygota</taxon>
        <taxon>Neoptera</taxon>
        <taxon>Endopterygota</taxon>
        <taxon>Diptera</taxon>
        <taxon>Brachycera</taxon>
        <taxon>Muscomorpha</taxon>
        <taxon>Ephydroidea</taxon>
        <taxon>Drosophilidae</taxon>
        <taxon>Drosophila</taxon>
        <taxon>Hawaiian Drosophila</taxon>
    </lineage>
</organism>
<keyword evidence="3" id="KW-0999">Mitochondrion inner membrane</keyword>
<evidence type="ECO:0000256" key="7">
    <source>
        <dbReference type="PROSITE-ProRule" id="PRU01094"/>
    </source>
</evidence>
<keyword evidence="6 9" id="KW-0472">Membrane</keyword>
<evidence type="ECO:0000256" key="2">
    <source>
        <dbReference type="ARBA" id="ARBA00022692"/>
    </source>
</evidence>
<proteinExistence type="predicted"/>
<name>B4IWL9_DROGR</name>
<gene>
    <name evidence="11" type="primary">Dgri\GH16148</name>
    <name evidence="11" type="ORF">Dgri_GH16148</name>
</gene>
<feature type="region of interest" description="Disordered" evidence="8">
    <location>
        <begin position="47"/>
        <end position="77"/>
    </location>
</feature>
<dbReference type="InterPro" id="IPR044202">
    <property type="entry name" value="LETM1/MDM38-like"/>
</dbReference>
<evidence type="ECO:0000256" key="3">
    <source>
        <dbReference type="ARBA" id="ARBA00022792"/>
    </source>
</evidence>
<dbReference type="PhylomeDB" id="B4IWL9"/>
<evidence type="ECO:0000256" key="4">
    <source>
        <dbReference type="ARBA" id="ARBA00022989"/>
    </source>
</evidence>
<keyword evidence="5 7" id="KW-0496">Mitochondrion</keyword>
<accession>B4IWL9</accession>
<feature type="region of interest" description="Disordered" evidence="8">
    <location>
        <begin position="106"/>
        <end position="143"/>
    </location>
</feature>
<evidence type="ECO:0000256" key="8">
    <source>
        <dbReference type="SAM" id="MobiDB-lite"/>
    </source>
</evidence>
<dbReference type="eggNOG" id="KOG4263">
    <property type="taxonomic scope" value="Eukaryota"/>
</dbReference>
<evidence type="ECO:0000313" key="12">
    <source>
        <dbReference type="Proteomes" id="UP000001070"/>
    </source>
</evidence>
<sequence length="460" mass="53384">MALALRVAYLAHASGTWNRWPQERRRLVRLASSNSIFSSKLKGCDSMPKLNYSTQEQPNAEKQTQTQPKPIPIPTIPPQIKRNVASEITSVGKVLYEAGWDEKKAKEQKTGIATNEKSTSEQKAEEPQKTKREQIRDNMQSKREQMRDNMQDYIFTRYFNYVKNYDKVLEKNFPKAMQLYRAFFVGVKDFFADMKRFLKVARIANDSPQGIRALNRQELELYMQMPRDMMKVAPALIGCSLPMVGYAFFPLVFWYPRIFLTPHFWTPDQRIDFQSYYMKRRLQCNKSVLRCLQAKLKSTAGHQNHADFQCILGQLGSGTHPTPEALIAVKDIFAEGPYSLLGMSRKHIKCLVNMHGLPSSLFKRHRLHEHAFLVHYMDMAITREGGVHNLNTSALRYSCNLRGLNSDNLNNEQMIEWLRNWVKVSTSIQAQHITLFLHLPILLGYNHPNNWKTIYCKEDS</sequence>
<evidence type="ECO:0000256" key="5">
    <source>
        <dbReference type="ARBA" id="ARBA00023128"/>
    </source>
</evidence>